<accession>A0ABS2D401</accession>
<dbReference type="SUPFAM" id="SSF46689">
    <property type="entry name" value="Homeodomain-like"/>
    <property type="match status" value="2"/>
</dbReference>
<keyword evidence="6" id="KW-1185">Reference proteome</keyword>
<dbReference type="Pfam" id="PF12833">
    <property type="entry name" value="HTH_18"/>
    <property type="match status" value="1"/>
</dbReference>
<dbReference type="PANTHER" id="PTHR46796">
    <property type="entry name" value="HTH-TYPE TRANSCRIPTIONAL ACTIVATOR RHAS-RELATED"/>
    <property type="match status" value="1"/>
</dbReference>
<keyword evidence="2" id="KW-0238">DNA-binding</keyword>
<dbReference type="EMBL" id="JAFEMC010000001">
    <property type="protein sequence ID" value="MBM6574891.1"/>
    <property type="molecule type" value="Genomic_DNA"/>
</dbReference>
<dbReference type="PROSITE" id="PS01124">
    <property type="entry name" value="HTH_ARAC_FAMILY_2"/>
    <property type="match status" value="1"/>
</dbReference>
<reference evidence="5 6" key="1">
    <citation type="submission" date="2020-12" db="EMBL/GenBank/DDBJ databases">
        <title>Sphingomonas sp.</title>
        <authorList>
            <person name="Kim M.K."/>
        </authorList>
    </citation>
    <scope>NUCLEOTIDE SEQUENCE [LARGE SCALE GENOMIC DNA]</scope>
    <source>
        <strain evidence="5 6">BT552</strain>
    </source>
</reference>
<dbReference type="InterPro" id="IPR009057">
    <property type="entry name" value="Homeodomain-like_sf"/>
</dbReference>
<protein>
    <submittedName>
        <fullName evidence="5">Helix-turn-helix transcriptional regulator</fullName>
    </submittedName>
</protein>
<feature type="domain" description="HTH araC/xylS-type" evidence="4">
    <location>
        <begin position="238"/>
        <end position="337"/>
    </location>
</feature>
<dbReference type="RefSeq" id="WP_204193257.1">
    <property type="nucleotide sequence ID" value="NZ_JAFEMC010000001.1"/>
</dbReference>
<comment type="caution">
    <text evidence="5">The sequence shown here is derived from an EMBL/GenBank/DDBJ whole genome shotgun (WGS) entry which is preliminary data.</text>
</comment>
<dbReference type="InterPro" id="IPR050204">
    <property type="entry name" value="AraC_XylS_family_regulators"/>
</dbReference>
<evidence type="ECO:0000313" key="6">
    <source>
        <dbReference type="Proteomes" id="UP000763641"/>
    </source>
</evidence>
<proteinExistence type="predicted"/>
<evidence type="ECO:0000259" key="4">
    <source>
        <dbReference type="PROSITE" id="PS01124"/>
    </source>
</evidence>
<keyword evidence="3" id="KW-0804">Transcription</keyword>
<evidence type="ECO:0000256" key="2">
    <source>
        <dbReference type="ARBA" id="ARBA00023125"/>
    </source>
</evidence>
<evidence type="ECO:0000256" key="1">
    <source>
        <dbReference type="ARBA" id="ARBA00023015"/>
    </source>
</evidence>
<dbReference type="InterPro" id="IPR018062">
    <property type="entry name" value="HTH_AraC-typ_CS"/>
</dbReference>
<evidence type="ECO:0000256" key="3">
    <source>
        <dbReference type="ARBA" id="ARBA00023163"/>
    </source>
</evidence>
<dbReference type="PROSITE" id="PS00041">
    <property type="entry name" value="HTH_ARAC_FAMILY_1"/>
    <property type="match status" value="1"/>
</dbReference>
<dbReference type="Gene3D" id="1.10.10.60">
    <property type="entry name" value="Homeodomain-like"/>
    <property type="match status" value="1"/>
</dbReference>
<keyword evidence="1" id="KW-0805">Transcription regulation</keyword>
<dbReference type="SMART" id="SM00342">
    <property type="entry name" value="HTH_ARAC"/>
    <property type="match status" value="1"/>
</dbReference>
<gene>
    <name evidence="5" type="ORF">ILT43_00785</name>
</gene>
<dbReference type="Proteomes" id="UP000763641">
    <property type="component" value="Unassembled WGS sequence"/>
</dbReference>
<dbReference type="PANTHER" id="PTHR46796:SF12">
    <property type="entry name" value="HTH-TYPE DNA-BINDING TRANSCRIPTIONAL ACTIVATOR EUTR"/>
    <property type="match status" value="1"/>
</dbReference>
<sequence length="340" mass="37647">MNLDLNDIARSDGRGALRRSAIWRPQPRFVHEITTTLQLDAVNDAGGIAVQFEPTPRSAVHLAFEGSQSETLSIWTTRAHHGFISRPKLAADLITIRFVRTGFMLRDDKRGEGTVVGFDQAMCASFGEMHHEQASAGFSATTASIGRDAVERACRTLSGSESVLLPRFLSVVDANSPGLAALRQTLAVLQDQLVRRIDNDLTVPLLQELLVYQFVSAWPSSGGSMTPKPADISVRPIKLALDFIEANLRRAIRISDIAHAAGLNARALQTGFRRHVGCSPVQYLISRRLDRVHAALQLESDLSIQDIATIWGFTHMSDFGRRYRQRFGRSPRDTVKPIRQ</sequence>
<organism evidence="5 6">
    <name type="scientific">Sphingomonas longa</name>
    <dbReference type="NCBI Taxonomy" id="2778730"/>
    <lineage>
        <taxon>Bacteria</taxon>
        <taxon>Pseudomonadati</taxon>
        <taxon>Pseudomonadota</taxon>
        <taxon>Alphaproteobacteria</taxon>
        <taxon>Sphingomonadales</taxon>
        <taxon>Sphingomonadaceae</taxon>
        <taxon>Sphingomonas</taxon>
    </lineage>
</organism>
<evidence type="ECO:0000313" key="5">
    <source>
        <dbReference type="EMBL" id="MBM6574891.1"/>
    </source>
</evidence>
<name>A0ABS2D401_9SPHN</name>
<dbReference type="InterPro" id="IPR018060">
    <property type="entry name" value="HTH_AraC"/>
</dbReference>